<evidence type="ECO:0000256" key="7">
    <source>
        <dbReference type="ARBA" id="ARBA00022840"/>
    </source>
</evidence>
<dbReference type="Gene3D" id="3.30.565.10">
    <property type="entry name" value="Histidine kinase-like ATPase, C-terminal domain"/>
    <property type="match status" value="1"/>
</dbReference>
<keyword evidence="3" id="KW-0597">Phosphoprotein</keyword>
<dbReference type="InterPro" id="IPR050482">
    <property type="entry name" value="Sensor_HK_TwoCompSys"/>
</dbReference>
<organism evidence="13 14">
    <name type="scientific">Asanoa ishikariensis</name>
    <dbReference type="NCBI Taxonomy" id="137265"/>
    <lineage>
        <taxon>Bacteria</taxon>
        <taxon>Bacillati</taxon>
        <taxon>Actinomycetota</taxon>
        <taxon>Actinomycetes</taxon>
        <taxon>Micromonosporales</taxon>
        <taxon>Micromonosporaceae</taxon>
        <taxon>Asanoa</taxon>
    </lineage>
</organism>
<feature type="transmembrane region" description="Helical" evidence="10">
    <location>
        <begin position="75"/>
        <end position="92"/>
    </location>
</feature>
<feature type="coiled-coil region" evidence="9">
    <location>
        <begin position="182"/>
        <end position="216"/>
    </location>
</feature>
<keyword evidence="7" id="KW-0067">ATP-binding</keyword>
<dbReference type="AlphaFoldDB" id="A0A1H3TZJ7"/>
<evidence type="ECO:0000256" key="9">
    <source>
        <dbReference type="SAM" id="Coils"/>
    </source>
</evidence>
<dbReference type="InterPro" id="IPR003594">
    <property type="entry name" value="HATPase_dom"/>
</dbReference>
<evidence type="ECO:0000256" key="1">
    <source>
        <dbReference type="ARBA" id="ARBA00000085"/>
    </source>
</evidence>
<feature type="domain" description="Signal transduction histidine kinase subgroup 3 dimerisation and phosphoacceptor" evidence="12">
    <location>
        <begin position="215"/>
        <end position="280"/>
    </location>
</feature>
<keyword evidence="5" id="KW-0547">Nucleotide-binding</keyword>
<dbReference type="EMBL" id="FNQB01000003">
    <property type="protein sequence ID" value="SDZ55684.1"/>
    <property type="molecule type" value="Genomic_DNA"/>
</dbReference>
<dbReference type="STRING" id="137265.SAMN05421684_6662"/>
<dbReference type="InterPro" id="IPR036890">
    <property type="entry name" value="HATPase_C_sf"/>
</dbReference>
<evidence type="ECO:0000256" key="6">
    <source>
        <dbReference type="ARBA" id="ARBA00022777"/>
    </source>
</evidence>
<evidence type="ECO:0000256" key="10">
    <source>
        <dbReference type="SAM" id="Phobius"/>
    </source>
</evidence>
<evidence type="ECO:0000256" key="2">
    <source>
        <dbReference type="ARBA" id="ARBA00012438"/>
    </source>
</evidence>
<keyword evidence="6 13" id="KW-0418">Kinase</keyword>
<dbReference type="Pfam" id="PF07730">
    <property type="entry name" value="HisKA_3"/>
    <property type="match status" value="1"/>
</dbReference>
<dbReference type="GO" id="GO:0000155">
    <property type="term" value="F:phosphorelay sensor kinase activity"/>
    <property type="evidence" value="ECO:0007669"/>
    <property type="project" value="InterPro"/>
</dbReference>
<proteinExistence type="predicted"/>
<gene>
    <name evidence="13" type="ORF">SAMN05421684_6662</name>
</gene>
<dbReference type="Pfam" id="PF02518">
    <property type="entry name" value="HATPase_c"/>
    <property type="match status" value="1"/>
</dbReference>
<evidence type="ECO:0000256" key="5">
    <source>
        <dbReference type="ARBA" id="ARBA00022741"/>
    </source>
</evidence>
<dbReference type="GO" id="GO:0016020">
    <property type="term" value="C:membrane"/>
    <property type="evidence" value="ECO:0007669"/>
    <property type="project" value="InterPro"/>
</dbReference>
<name>A0A1H3TZJ7_9ACTN</name>
<dbReference type="EC" id="2.7.13.3" evidence="2"/>
<evidence type="ECO:0000313" key="14">
    <source>
        <dbReference type="Proteomes" id="UP000199632"/>
    </source>
</evidence>
<evidence type="ECO:0000256" key="4">
    <source>
        <dbReference type="ARBA" id="ARBA00022679"/>
    </source>
</evidence>
<protein>
    <recommendedName>
        <fullName evidence="2">histidine kinase</fullName>
        <ecNumber evidence="2">2.7.13.3</ecNumber>
    </recommendedName>
</protein>
<evidence type="ECO:0000313" key="13">
    <source>
        <dbReference type="EMBL" id="SDZ55684.1"/>
    </source>
</evidence>
<dbReference type="PANTHER" id="PTHR24421">
    <property type="entry name" value="NITRATE/NITRITE SENSOR PROTEIN NARX-RELATED"/>
    <property type="match status" value="1"/>
</dbReference>
<keyword evidence="10" id="KW-1133">Transmembrane helix</keyword>
<reference evidence="14" key="1">
    <citation type="submission" date="2016-10" db="EMBL/GenBank/DDBJ databases">
        <authorList>
            <person name="Varghese N."/>
            <person name="Submissions S."/>
        </authorList>
    </citation>
    <scope>NUCLEOTIDE SEQUENCE [LARGE SCALE GENOMIC DNA]</scope>
    <source>
        <strain evidence="14">DSM 44718</strain>
    </source>
</reference>
<dbReference type="GO" id="GO:0046983">
    <property type="term" value="F:protein dimerization activity"/>
    <property type="evidence" value="ECO:0007669"/>
    <property type="project" value="InterPro"/>
</dbReference>
<feature type="transmembrane region" description="Helical" evidence="10">
    <location>
        <begin position="156"/>
        <end position="178"/>
    </location>
</feature>
<accession>A0A1H3TZJ7</accession>
<dbReference type="OrthoDB" id="227596at2"/>
<dbReference type="Proteomes" id="UP000199632">
    <property type="component" value="Unassembled WGS sequence"/>
</dbReference>
<comment type="catalytic activity">
    <reaction evidence="1">
        <text>ATP + protein L-histidine = ADP + protein N-phospho-L-histidine.</text>
        <dbReference type="EC" id="2.7.13.3"/>
    </reaction>
</comment>
<keyword evidence="4" id="KW-0808">Transferase</keyword>
<feature type="transmembrane region" description="Helical" evidence="10">
    <location>
        <begin position="98"/>
        <end position="114"/>
    </location>
</feature>
<keyword evidence="8" id="KW-0902">Two-component regulatory system</keyword>
<sequence length="436" mass="46825">MVNESLVRVSLRDLRRVLVGKDYPPVPGPGIRRPRLRRLWSRWRSLVVPLLLLGVLGLGAAAMEYLADTYHHTRLVALLIGYGTTLPVLLAYHRPLTAWRIAYVMLFVGVLGAPSTQTWPWNPAQIVFFLVIQLALALRADSGVAAWAGLLTLAPVFLFVDNANAWGVSVLFLLMLILGNQIRRWRVSQAELSERLAEQEERSELEQARRAVLEERTRIAREMHDVVAHHMSMIAVQAETAPFRLADLDEPVRLEFASIAGSAREAMTDMRRLLGVLRSETAPALTAPQPGLAEVAELVETARRAGVPVSLHGTAPDAEGPVALAAYRIVQEALANAARHAPGASVRVAVTHDGEAVAVRVENDAPAGDDPAAPAQRDDAEVPAGAIEGHGIAGMRERATLLGGTFEAGPTVFGGFAVAATLPAALRAAAPEGQAA</sequence>
<dbReference type="SUPFAM" id="SSF55874">
    <property type="entry name" value="ATPase domain of HSP90 chaperone/DNA topoisomerase II/histidine kinase"/>
    <property type="match status" value="1"/>
</dbReference>
<keyword evidence="14" id="KW-1185">Reference proteome</keyword>
<feature type="transmembrane region" description="Helical" evidence="10">
    <location>
        <begin position="43"/>
        <end position="63"/>
    </location>
</feature>
<dbReference type="Gene3D" id="1.20.5.1930">
    <property type="match status" value="1"/>
</dbReference>
<dbReference type="GO" id="GO:0005524">
    <property type="term" value="F:ATP binding"/>
    <property type="evidence" value="ECO:0007669"/>
    <property type="project" value="UniProtKB-KW"/>
</dbReference>
<feature type="domain" description="Histidine kinase/HSP90-like ATPase" evidence="11">
    <location>
        <begin position="325"/>
        <end position="424"/>
    </location>
</feature>
<keyword evidence="9" id="KW-0175">Coiled coil</keyword>
<keyword evidence="10" id="KW-0812">Transmembrane</keyword>
<keyword evidence="10" id="KW-0472">Membrane</keyword>
<evidence type="ECO:0000256" key="8">
    <source>
        <dbReference type="ARBA" id="ARBA00023012"/>
    </source>
</evidence>
<evidence type="ECO:0000259" key="12">
    <source>
        <dbReference type="Pfam" id="PF07730"/>
    </source>
</evidence>
<dbReference type="InterPro" id="IPR011712">
    <property type="entry name" value="Sig_transdc_His_kin_sub3_dim/P"/>
</dbReference>
<evidence type="ECO:0000256" key="3">
    <source>
        <dbReference type="ARBA" id="ARBA00022553"/>
    </source>
</evidence>
<dbReference type="PANTHER" id="PTHR24421:SF10">
    <property type="entry name" value="NITRATE_NITRITE SENSOR PROTEIN NARQ"/>
    <property type="match status" value="1"/>
</dbReference>
<evidence type="ECO:0000259" key="11">
    <source>
        <dbReference type="Pfam" id="PF02518"/>
    </source>
</evidence>
<dbReference type="CDD" id="cd16917">
    <property type="entry name" value="HATPase_UhpB-NarQ-NarX-like"/>
    <property type="match status" value="1"/>
</dbReference>